<accession>A0ABQ3VSF6</accession>
<dbReference type="RefSeq" id="WP_201365917.1">
    <property type="nucleotide sequence ID" value="NZ_BNJJ01000023.1"/>
</dbReference>
<name>A0ABQ3VSF6_9CHLR</name>
<organism evidence="1 2">
    <name type="scientific">Dictyobacter formicarum</name>
    <dbReference type="NCBI Taxonomy" id="2778368"/>
    <lineage>
        <taxon>Bacteria</taxon>
        <taxon>Bacillati</taxon>
        <taxon>Chloroflexota</taxon>
        <taxon>Ktedonobacteria</taxon>
        <taxon>Ktedonobacterales</taxon>
        <taxon>Dictyobacteraceae</taxon>
        <taxon>Dictyobacter</taxon>
    </lineage>
</organism>
<reference evidence="1 2" key="1">
    <citation type="journal article" date="2021" name="Int. J. Syst. Evol. Microbiol.">
        <title>Reticulibacter mediterranei gen. nov., sp. nov., within the new family Reticulibacteraceae fam. nov., and Ktedonospora formicarum gen. nov., sp. nov., Ktedonobacter robiniae sp. nov., Dictyobacter formicarum sp. nov. and Dictyobacter arantiisoli sp. nov., belonging to the class Ktedonobacteria.</title>
        <authorList>
            <person name="Yabe S."/>
            <person name="Zheng Y."/>
            <person name="Wang C.M."/>
            <person name="Sakai Y."/>
            <person name="Abe K."/>
            <person name="Yokota A."/>
            <person name="Donadio S."/>
            <person name="Cavaletti L."/>
            <person name="Monciardini P."/>
        </authorList>
    </citation>
    <scope>NUCLEOTIDE SEQUENCE [LARGE SCALE GENOMIC DNA]</scope>
    <source>
        <strain evidence="1 2">SOSP1-9</strain>
    </source>
</reference>
<gene>
    <name evidence="1" type="ORF">KSZ_63290</name>
</gene>
<dbReference type="Proteomes" id="UP000635565">
    <property type="component" value="Unassembled WGS sequence"/>
</dbReference>
<proteinExistence type="predicted"/>
<dbReference type="EMBL" id="BNJJ01000023">
    <property type="protein sequence ID" value="GHO88323.1"/>
    <property type="molecule type" value="Genomic_DNA"/>
</dbReference>
<protein>
    <submittedName>
        <fullName evidence="1">Uncharacterized protein</fullName>
    </submittedName>
</protein>
<evidence type="ECO:0000313" key="2">
    <source>
        <dbReference type="Proteomes" id="UP000635565"/>
    </source>
</evidence>
<evidence type="ECO:0000313" key="1">
    <source>
        <dbReference type="EMBL" id="GHO88323.1"/>
    </source>
</evidence>
<comment type="caution">
    <text evidence="1">The sequence shown here is derived from an EMBL/GenBank/DDBJ whole genome shotgun (WGS) entry which is preliminary data.</text>
</comment>
<sequence length="107" mass="12452">MPTQEERLTTVENDLKQFKAETVRAYQDSAVDLALVKGLAMGAYERLNAVRSQIADFKQDMLDRFERQDNHFAAQDAHLDMHDKRFDVLDKKLDQILQLLTDLRNKS</sequence>
<keyword evidence="2" id="KW-1185">Reference proteome</keyword>